<keyword evidence="2" id="KW-1185">Reference proteome</keyword>
<dbReference type="Proteomes" id="UP001497527">
    <property type="component" value="Unassembled WGS sequence"/>
</dbReference>
<comment type="caution">
    <text evidence="1">The sequence shown here is derived from an EMBL/GenBank/DDBJ whole genome shotgun (WGS) entry which is preliminary data.</text>
</comment>
<evidence type="ECO:0000313" key="1">
    <source>
        <dbReference type="EMBL" id="CAL2101180.1"/>
    </source>
</evidence>
<accession>A0ABP1EUV6</accession>
<reference evidence="1 2" key="1">
    <citation type="submission" date="2024-05" db="EMBL/GenBank/DDBJ databases">
        <authorList>
            <person name="Duchaud E."/>
        </authorList>
    </citation>
    <scope>NUCLEOTIDE SEQUENCE [LARGE SCALE GENOMIC DNA]</scope>
    <source>
        <strain evidence="1">Ena-SAMPLE-TAB-13-05-2024-13:56:06:370-140308</strain>
    </source>
</reference>
<organism evidence="1 2">
    <name type="scientific">Tenacibaculum polynesiense</name>
    <dbReference type="NCBI Taxonomy" id="3137857"/>
    <lineage>
        <taxon>Bacteria</taxon>
        <taxon>Pseudomonadati</taxon>
        <taxon>Bacteroidota</taxon>
        <taxon>Flavobacteriia</taxon>
        <taxon>Flavobacteriales</taxon>
        <taxon>Flavobacteriaceae</taxon>
        <taxon>Tenacibaculum</taxon>
    </lineage>
</organism>
<evidence type="ECO:0008006" key="3">
    <source>
        <dbReference type="Google" id="ProtNLM"/>
    </source>
</evidence>
<gene>
    <name evidence="1" type="ORF">T190423A01A_110070</name>
</gene>
<proteinExistence type="predicted"/>
<sequence>MVIARYFGFEYFVIVELIIGVM</sequence>
<evidence type="ECO:0000313" key="2">
    <source>
        <dbReference type="Proteomes" id="UP001497527"/>
    </source>
</evidence>
<name>A0ABP1EUV6_9FLAO</name>
<dbReference type="EMBL" id="CAXJIO010000002">
    <property type="protein sequence ID" value="CAL2101180.1"/>
    <property type="molecule type" value="Genomic_DNA"/>
</dbReference>
<protein>
    <recommendedName>
        <fullName evidence="3">NADH dehydrogenase subunit 4L</fullName>
    </recommendedName>
</protein>